<dbReference type="SUPFAM" id="SSF82171">
    <property type="entry name" value="DPP6 N-terminal domain-like"/>
    <property type="match status" value="1"/>
</dbReference>
<dbReference type="Proteomes" id="UP000266340">
    <property type="component" value="Unassembled WGS sequence"/>
</dbReference>
<dbReference type="InterPro" id="IPR013783">
    <property type="entry name" value="Ig-like_fold"/>
</dbReference>
<gene>
    <name evidence="2" type="ORF">D3H35_29375</name>
</gene>
<dbReference type="Pfam" id="PF13620">
    <property type="entry name" value="CarboxypepD_reg"/>
    <property type="match status" value="1"/>
</dbReference>
<dbReference type="Pfam" id="PF00041">
    <property type="entry name" value="fn3"/>
    <property type="match status" value="1"/>
</dbReference>
<dbReference type="SUPFAM" id="SSF49464">
    <property type="entry name" value="Carboxypeptidase regulatory domain-like"/>
    <property type="match status" value="1"/>
</dbReference>
<dbReference type="Gene3D" id="2.60.40.1120">
    <property type="entry name" value="Carboxypeptidase-like, regulatory domain"/>
    <property type="match status" value="1"/>
</dbReference>
<feature type="domain" description="Fibronectin type-III" evidence="1">
    <location>
        <begin position="258"/>
        <end position="342"/>
    </location>
</feature>
<protein>
    <recommendedName>
        <fullName evidence="1">Fibronectin type-III domain-containing protein</fullName>
    </recommendedName>
</protein>
<keyword evidence="3" id="KW-1185">Reference proteome</keyword>
<sequence>MVNEPPAGNDYYNIILGTESRELKPLLLPDGRSPGASSDSIDLSADGKTIAFNSHKSFVPEDTGSSDFDVYWYDWHDPNATKLVWLSGLIENRKYSGTVKVDSSGRYAVFNITLQNNSYMSYVFDSAAPAGTVPEPLMTVPASSPMTLDYITSHSISGDGRYVLFSSQGKNIVPGDTDNVTNLFVRDRLEQKTAMVSLPYDPSIKIMVYSSDGMLSRDGTRFAFRSSMMNMVSGSERSKMGLYVQRIAVTEPSASWPAGSSLTASDIGKTSVKLTWTPAERAAGGYKIFGGPAVIDVPAGATEAVVTGLASDTAYTFTVQAASASGVWTTDGPGAPVHTQAGEGLADLTLTVQGSQVKLVWGDPPAGSGTVSALRILRKLGTGDWQTLATVADAAARSYTDLSAAPGKTYSYVIRGVDGNGQPFPYSVEKTVDIGGFAISSFNYTMPFYFRQHAGQGDKVKLTLLASAGAAAKAELAYLDVNGVNRTLQSALVEAAETGVYKGELAVPEAAAKLLSLKGYIEEDGQTAEAEALREPILVGGTVDVELTGALDLPNDSLLTIYSKSVHAYQSATLKGMRSVTLKGLPAADDYTLTLSGAGGIDLFDDVPVPPVRIVAGGHQLVSAEPLLPARVNVAIYNPSGTAPDVHVIVTDEEGHPLASGITALNGNLSFPAFKKMVGKKAIIRAAPKDPKFASLEQTVTLASGLNRLDLRLTLKTDATLTGTVTDKDGKPVKDATVQVWYQGNYYKAQSDTTGRYTLGVPAGNVYAQAIVAGAFASSAITVATVSGQTKTVDIRYTRQIPSIFEVKLYTETENGSWIGPYELDWREMVHFHITSSASLLGSSNPLLVDAAAGQSVKICANGIEGGYGKACTEVTIGDKLKYEAVLRLSYLNTKAVGQLAETPASVYLYRLDNGANKTYVESRTAYTGSLVLKLPGAGTYELKVNAPGGKTLTRTFIAQEGETVNLGGLSAGESGAFAGRPGNSVLLGTSNPAPGTMLRVSASYSNYLSTSLSGGVLVLDVPADAELVPGSVVWNGQPVTPALADGRYIVSLGTIGSRAIGSLQYLVRVADEPISESLDISPRIRYQSSGKPVEEEIGFARAAVARLTMTAPRRTAYRRFHVTGTAPAGSKAAVYAGDRVVGTAETAPNGRWSTSVEIDGEGHTAVWQLRAEASLGEQRWSSAWSSVQYDENTAEPIEFTLRQPDGRTIRLDPREGEIRFPYVFAPGLPFIATLKFNRPELARDVAFYIGETRVPASLKDGVFQAVINAVSPGAIGIDYSTRESGESIGGTPPPAAEIREQLPPAFRDARQEDLYISPREGGDRKQSMAYTGLLTGAKSDARVRVSAALERTTYAPNANDLALEKETGVPLYGFRMNQSFSDGVLRIELTGYLPADQFSAGLDAQKALALMSAGAQTHSYAELLSGVSGAAKKPAPVKALNAAIGVVAARVGLAFESAAGQNTWKAIDAAYSIYDGREAAIRSRIWNT</sequence>
<proteinExistence type="predicted"/>
<dbReference type="SUPFAM" id="SSF49265">
    <property type="entry name" value="Fibronectin type III"/>
    <property type="match status" value="1"/>
</dbReference>
<evidence type="ECO:0000313" key="2">
    <source>
        <dbReference type="EMBL" id="RIE00286.1"/>
    </source>
</evidence>
<accession>A0A398CAW8</accession>
<dbReference type="CDD" id="cd00063">
    <property type="entry name" value="FN3"/>
    <property type="match status" value="1"/>
</dbReference>
<dbReference type="InterPro" id="IPR003961">
    <property type="entry name" value="FN3_dom"/>
</dbReference>
<dbReference type="SMART" id="SM00060">
    <property type="entry name" value="FN3"/>
    <property type="match status" value="2"/>
</dbReference>
<dbReference type="EMBL" id="QXJM01000061">
    <property type="protein sequence ID" value="RIE00286.1"/>
    <property type="molecule type" value="Genomic_DNA"/>
</dbReference>
<dbReference type="PROSITE" id="PS50853">
    <property type="entry name" value="FN3"/>
    <property type="match status" value="1"/>
</dbReference>
<dbReference type="InterPro" id="IPR036116">
    <property type="entry name" value="FN3_sf"/>
</dbReference>
<evidence type="ECO:0000313" key="3">
    <source>
        <dbReference type="Proteomes" id="UP000266340"/>
    </source>
</evidence>
<dbReference type="Gene3D" id="2.60.40.10">
    <property type="entry name" value="Immunoglobulins"/>
    <property type="match status" value="2"/>
</dbReference>
<dbReference type="InterPro" id="IPR008969">
    <property type="entry name" value="CarboxyPept-like_regulatory"/>
</dbReference>
<organism evidence="2 3">
    <name type="scientific">Cohnella faecalis</name>
    <dbReference type="NCBI Taxonomy" id="2315694"/>
    <lineage>
        <taxon>Bacteria</taxon>
        <taxon>Bacillati</taxon>
        <taxon>Bacillota</taxon>
        <taxon>Bacilli</taxon>
        <taxon>Bacillales</taxon>
        <taxon>Paenibacillaceae</taxon>
        <taxon>Cohnella</taxon>
    </lineage>
</organism>
<reference evidence="2 3" key="1">
    <citation type="submission" date="2018-09" db="EMBL/GenBank/DDBJ databases">
        <title>Cohnella cavernae sp. nov., isolated from a karst cave.</title>
        <authorList>
            <person name="Zhu H."/>
        </authorList>
    </citation>
    <scope>NUCLEOTIDE SEQUENCE [LARGE SCALE GENOMIC DNA]</scope>
    <source>
        <strain evidence="2 3">K2E09-144</strain>
    </source>
</reference>
<name>A0A398CAW8_9BACL</name>
<comment type="caution">
    <text evidence="2">The sequence shown here is derived from an EMBL/GenBank/DDBJ whole genome shotgun (WGS) entry which is preliminary data.</text>
</comment>
<evidence type="ECO:0000259" key="1">
    <source>
        <dbReference type="PROSITE" id="PS50853"/>
    </source>
</evidence>